<feature type="region of interest" description="Disordered" evidence="2">
    <location>
        <begin position="473"/>
        <end position="559"/>
    </location>
</feature>
<feature type="coiled-coil region" evidence="1">
    <location>
        <begin position="401"/>
        <end position="468"/>
    </location>
</feature>
<feature type="compositionally biased region" description="Low complexity" evidence="2">
    <location>
        <begin position="1042"/>
        <end position="1066"/>
    </location>
</feature>
<feature type="compositionally biased region" description="Polar residues" evidence="2">
    <location>
        <begin position="548"/>
        <end position="557"/>
    </location>
</feature>
<protein>
    <submittedName>
        <fullName evidence="3">Uncharacterized protein</fullName>
    </submittedName>
</protein>
<feature type="coiled-coil region" evidence="1">
    <location>
        <begin position="165"/>
        <end position="235"/>
    </location>
</feature>
<feature type="compositionally biased region" description="Gly residues" evidence="2">
    <location>
        <begin position="586"/>
        <end position="595"/>
    </location>
</feature>
<feature type="region of interest" description="Disordered" evidence="2">
    <location>
        <begin position="1031"/>
        <end position="1066"/>
    </location>
</feature>
<evidence type="ECO:0000256" key="1">
    <source>
        <dbReference type="SAM" id="Coils"/>
    </source>
</evidence>
<feature type="compositionally biased region" description="Polar residues" evidence="2">
    <location>
        <begin position="714"/>
        <end position="726"/>
    </location>
</feature>
<gene>
    <name evidence="3" type="ORF">SELO1098_LOCUS19481</name>
</gene>
<feature type="region of interest" description="Disordered" evidence="2">
    <location>
        <begin position="1091"/>
        <end position="1147"/>
    </location>
</feature>
<accession>A0A7S3HBL9</accession>
<keyword evidence="1" id="KW-0175">Coiled coil</keyword>
<feature type="region of interest" description="Disordered" evidence="2">
    <location>
        <begin position="790"/>
        <end position="854"/>
    </location>
</feature>
<feature type="region of interest" description="Disordered" evidence="2">
    <location>
        <begin position="574"/>
        <end position="596"/>
    </location>
</feature>
<dbReference type="AlphaFoldDB" id="A0A7S3HBL9"/>
<reference evidence="3" key="1">
    <citation type="submission" date="2021-01" db="EMBL/GenBank/DDBJ databases">
        <authorList>
            <person name="Corre E."/>
            <person name="Pelletier E."/>
            <person name="Niang G."/>
            <person name="Scheremetjew M."/>
            <person name="Finn R."/>
            <person name="Kale V."/>
            <person name="Holt S."/>
            <person name="Cochrane G."/>
            <person name="Meng A."/>
            <person name="Brown T."/>
            <person name="Cohen L."/>
        </authorList>
    </citation>
    <scope>NUCLEOTIDE SEQUENCE</scope>
    <source>
        <strain evidence="3">CCAP 955/1</strain>
    </source>
</reference>
<name>A0A7S3HBL9_9STRA</name>
<dbReference type="EMBL" id="HBIC01038051">
    <property type="protein sequence ID" value="CAE0290636.1"/>
    <property type="molecule type" value="Transcribed_RNA"/>
</dbReference>
<feature type="compositionally biased region" description="Polar residues" evidence="2">
    <location>
        <begin position="692"/>
        <end position="702"/>
    </location>
</feature>
<sequence>MATEMRVIGKVRKEIDNKFHTAENHLDTKLSVVNLQMDRLMKLLQIRPTTSELQTVMNAVYDVEKKVTTTMDDIRTDVRATLKSRISEEIVQIIDEVNQSKDLNDNGLKFLRTTVEGFQAEMADIREVTENTVVVLNERMEAVKSHNGQLEFTIGAMKGNMNKQLNDQSQLIATLRAEQSALTEEFNNYKAFASEEAFKVSVSAEEEKSRYEAEIARLESSLEGALLRVESCEREVLGIQLKADADMAVQASINKKFTDSLADHLIRLDKLRRDVDALTNADYTTQIKTLQEDLKKANADIVANAEAIEKMASGEIKTLNVKVALLQEQCNIQIPNAYGEMAMRIDGLSEHLKSSNAIIDKLQVKLQNTDETVGELLPLMDRTTRLEAHSSDHAHEVSSLKDSLTNTIDTTDELIRRMEEAEENMEGMENSVTNRMNQMRDALIDTVLEKQSETNNAMRNVRENLEVMSRAGEGPVSLNTFGSAGPRGSSGGSVKMNNNNNAMATSASMNSLNNASGNVSPSMVQMPSVSARGGSGGGSRKNSAAAPNQGTRASITSDDGDVFDSNAFGNNNNVNSVHGGDSMGSMGRGLAGGTGTYTRPTMAGQELRGMAPPMMSRESSMRGMMSKQGSLKGNNLMQPAVNTPVQNNNTAGGQPQDHSAPSMSARNHNNVNNGVNLQLGSPNRDAAPGSVPNVSARNTHSAPSHLAPVHVAASQKTPSQPSYQNYDRQDSPGPVEFSTTMNSTNNGGGNNSGDNFANSEPSPRMGSGVSMKAIPQQQQNLVVNQFVPVSQSGMTGSGGGVQPSQQQQQGMGQVRYNPPVEQPVAKYQSQSSYEPSSSNALSSANHNNNNHHSLDAYHYVPHEYQHFQQAQFLADLCLNFEEISVKRKRVASVPTVMCESIADITQEMAEFMARAADFEMVQYMLSSVVGPSNLEINYDENIVLTKRTTKIEEYLSHMTNLVLMNAKAQNPGMVRLDARSLFLSLVKKSLDMFMSKHNQVLVVGNSRLGRVKIPSCLACDRPLIDKVRLENASRGGTRGDNSLASQGPSGLLGSPPGNSNQHNFNFGNIGFNQGSVASYGYNAIENGAIDDDDGPASSVASDNTRYTNNSTSTANNNNLAPIGGSKKGNSLPGVGKKRVSEKLPEVQ</sequence>
<feature type="compositionally biased region" description="Low complexity" evidence="2">
    <location>
        <begin position="827"/>
        <end position="851"/>
    </location>
</feature>
<feature type="compositionally biased region" description="Low complexity" evidence="2">
    <location>
        <begin position="802"/>
        <end position="814"/>
    </location>
</feature>
<evidence type="ECO:0000256" key="2">
    <source>
        <dbReference type="SAM" id="MobiDB-lite"/>
    </source>
</evidence>
<feature type="region of interest" description="Disordered" evidence="2">
    <location>
        <begin position="625"/>
        <end position="771"/>
    </location>
</feature>
<feature type="coiled-coil region" evidence="1">
    <location>
        <begin position="261"/>
        <end position="307"/>
    </location>
</feature>
<feature type="compositionally biased region" description="Low complexity" evidence="2">
    <location>
        <begin position="667"/>
        <end position="676"/>
    </location>
</feature>
<evidence type="ECO:0000313" key="3">
    <source>
        <dbReference type="EMBL" id="CAE0290636.1"/>
    </source>
</evidence>
<feature type="compositionally biased region" description="Low complexity" evidence="2">
    <location>
        <begin position="1101"/>
        <end position="1118"/>
    </location>
</feature>
<feature type="compositionally biased region" description="Low complexity" evidence="2">
    <location>
        <begin position="482"/>
        <end position="532"/>
    </location>
</feature>
<organism evidence="3">
    <name type="scientific">Spumella elongata</name>
    <dbReference type="NCBI Taxonomy" id="89044"/>
    <lineage>
        <taxon>Eukaryota</taxon>
        <taxon>Sar</taxon>
        <taxon>Stramenopiles</taxon>
        <taxon>Ochrophyta</taxon>
        <taxon>Chrysophyceae</taxon>
        <taxon>Chromulinales</taxon>
        <taxon>Chromulinaceae</taxon>
        <taxon>Spumella</taxon>
    </lineage>
</organism>
<feature type="compositionally biased region" description="Basic and acidic residues" evidence="2">
    <location>
        <begin position="1138"/>
        <end position="1147"/>
    </location>
</feature>
<feature type="compositionally biased region" description="Polar residues" evidence="2">
    <location>
        <begin position="627"/>
        <end position="666"/>
    </location>
</feature>
<proteinExistence type="predicted"/>